<keyword evidence="2" id="KW-1185">Reference proteome</keyword>
<organism evidence="1 2">
    <name type="scientific">Brevundimonas goettingensis</name>
    <dbReference type="NCBI Taxonomy" id="2774190"/>
    <lineage>
        <taxon>Bacteria</taxon>
        <taxon>Pseudomonadati</taxon>
        <taxon>Pseudomonadota</taxon>
        <taxon>Alphaproteobacteria</taxon>
        <taxon>Caulobacterales</taxon>
        <taxon>Caulobacteraceae</taxon>
        <taxon>Brevundimonas</taxon>
    </lineage>
</organism>
<dbReference type="KEGG" id="bgoe:IFJ75_02490"/>
<evidence type="ECO:0008006" key="3">
    <source>
        <dbReference type="Google" id="ProtNLM"/>
    </source>
</evidence>
<dbReference type="Proteomes" id="UP000663918">
    <property type="component" value="Chromosome"/>
</dbReference>
<name>A0A975C3H1_9CAUL</name>
<evidence type="ECO:0000313" key="1">
    <source>
        <dbReference type="EMBL" id="QTC93163.1"/>
    </source>
</evidence>
<proteinExistence type="predicted"/>
<reference evidence="1" key="1">
    <citation type="submission" date="2020-09" db="EMBL/GenBank/DDBJ databases">
        <title>Brevundimonas sp. LVF2 isolated from a puddle in Goettingen, Germany.</title>
        <authorList>
            <person name="Friedrich I."/>
            <person name="Klassen A."/>
            <person name="Hannes N."/>
            <person name="Schneider D."/>
            <person name="Hertel R."/>
            <person name="Daniel R."/>
        </authorList>
    </citation>
    <scope>NUCLEOTIDE SEQUENCE</scope>
    <source>
        <strain evidence="1">LVF2</strain>
    </source>
</reference>
<dbReference type="AlphaFoldDB" id="A0A975C3H1"/>
<sequence length="291" mass="32171">MAYKANVVSVMIASPSDVPTERALVRQILTEWNDVYSKREALVLMPVGWETHSSPELSGRPQDMINERLLADADLLIGIFWTRVGSDTGKAISGSIEEIDRHRKAGKPVMIYFSEAPVRPDSVDREQYEKLKEFKSWAMTEGLVQTYQSLDDFRMKLQRQVPLALQQNPYLQSVIGAAEGGYVTVNLDPDMGSFRSAEPSLSEAAAALLRSAVQDGTIMVLRTLGGTHVQAGRETFGDNSPRDTARWTGAVEELVKRGFLSDRGHKGQLFAVTNAGFEYAEEIGYPIGTTL</sequence>
<dbReference type="EMBL" id="CP062222">
    <property type="protein sequence ID" value="QTC93163.1"/>
    <property type="molecule type" value="Genomic_DNA"/>
</dbReference>
<accession>A0A975C3H1</accession>
<evidence type="ECO:0000313" key="2">
    <source>
        <dbReference type="Proteomes" id="UP000663918"/>
    </source>
</evidence>
<gene>
    <name evidence="1" type="ORF">IFJ75_02490</name>
</gene>
<protein>
    <recommendedName>
        <fullName evidence="3">DUF4062 domain-containing protein</fullName>
    </recommendedName>
</protein>